<dbReference type="GO" id="GO:0004497">
    <property type="term" value="F:monooxygenase activity"/>
    <property type="evidence" value="ECO:0007669"/>
    <property type="project" value="UniProtKB-KW"/>
</dbReference>
<dbReference type="InterPro" id="IPR023753">
    <property type="entry name" value="FAD/NAD-binding_dom"/>
</dbReference>
<evidence type="ECO:0000256" key="1">
    <source>
        <dbReference type="ARBA" id="ARBA00001974"/>
    </source>
</evidence>
<dbReference type="AlphaFoldDB" id="A0A4U0X613"/>
<feature type="domain" description="FAD/NAD(P)-binding" evidence="8">
    <location>
        <begin position="53"/>
        <end position="259"/>
    </location>
</feature>
<evidence type="ECO:0000313" key="10">
    <source>
        <dbReference type="Proteomes" id="UP000308768"/>
    </source>
</evidence>
<name>A0A4U0X613_9PEZI</name>
<dbReference type="PANTHER" id="PTHR43098">
    <property type="entry name" value="L-ORNITHINE N(5)-MONOOXYGENASE-RELATED"/>
    <property type="match status" value="1"/>
</dbReference>
<proteinExistence type="inferred from homology"/>
<dbReference type="InterPro" id="IPR036188">
    <property type="entry name" value="FAD/NAD-bd_sf"/>
</dbReference>
<keyword evidence="6" id="KW-0560">Oxidoreductase</keyword>
<keyword evidence="4" id="KW-0274">FAD</keyword>
<comment type="cofactor">
    <cofactor evidence="1">
        <name>FAD</name>
        <dbReference type="ChEBI" id="CHEBI:57692"/>
    </cofactor>
</comment>
<dbReference type="InterPro" id="IPR050775">
    <property type="entry name" value="FAD-binding_Monooxygenases"/>
</dbReference>
<keyword evidence="10" id="KW-1185">Reference proteome</keyword>
<keyword evidence="5" id="KW-0521">NADP</keyword>
<sequence length="584" mass="66452">MLNDGQETNGARDTYAPSPQAAAIKHAKMKYELSDYANRRGTEGPYADNLDIDVLVVGAGFGGVFCLQELRKRGFKAVIYEAGMDLGGTWRWNRYPGARVDSEVPEYEYSWPEVWKDWTWTTNYPNYEELRLYFDHVDRVLDIKKDCAFESVVVESEFHEDEGKWHVKTADGRTAKSKYLVVAAGFAAKRYIPDYKGLGKFQGTIHHSSFWPEEGVDVRGKRCAVIGTGASGVQITQEWGPVAGSVTVFQRTPNFAVPMGKRPLTVEEQQSQKVYYPRLYELREKCFGGFLFTFSEKNTFEDSEAEREEFWYKLWNHGGFSYWLGNYKDYLFDKKANRAVYDFWARNVRARIGDPRKRDLLAPLEPPHPWGVKRPCLEQNYYEQFNRANVDIIDINANPIEEFTETGIKTKDGEVHEFDVIAVATGFDITTGGMTHMGLKSIHGTTLQDEWKAAANTYLGTTVSGYPNMFHLYGPQGPTLLSNGPSSVEVQGRWIVDTIKKMERENLKYIDATEEATKKWKKHINELSDISLFPTCKSTYMGGSLPGKAYEMTCYAGGIPKYAEEIRDALPDWKGFRTVSATQA</sequence>
<evidence type="ECO:0000259" key="8">
    <source>
        <dbReference type="Pfam" id="PF07992"/>
    </source>
</evidence>
<evidence type="ECO:0000256" key="4">
    <source>
        <dbReference type="ARBA" id="ARBA00022827"/>
    </source>
</evidence>
<keyword evidence="3" id="KW-0285">Flavoprotein</keyword>
<dbReference type="PRINTS" id="PR00411">
    <property type="entry name" value="PNDRDTASEI"/>
</dbReference>
<accession>A0A4U0X613</accession>
<dbReference type="SUPFAM" id="SSF51905">
    <property type="entry name" value="FAD/NAD(P)-binding domain"/>
    <property type="match status" value="2"/>
</dbReference>
<protein>
    <recommendedName>
        <fullName evidence="8">FAD/NAD(P)-binding domain-containing protein</fullName>
    </recommendedName>
</protein>
<dbReference type="Gene3D" id="3.50.50.60">
    <property type="entry name" value="FAD/NAD(P)-binding domain"/>
    <property type="match status" value="2"/>
</dbReference>
<evidence type="ECO:0000256" key="6">
    <source>
        <dbReference type="ARBA" id="ARBA00023002"/>
    </source>
</evidence>
<dbReference type="EMBL" id="NAJN01000574">
    <property type="protein sequence ID" value="TKA71341.1"/>
    <property type="molecule type" value="Genomic_DNA"/>
</dbReference>
<comment type="similarity">
    <text evidence="2">Belongs to the FAD-binding monooxygenase family.</text>
</comment>
<gene>
    <name evidence="9" type="ORF">B0A49_07454</name>
</gene>
<evidence type="ECO:0000256" key="7">
    <source>
        <dbReference type="ARBA" id="ARBA00023033"/>
    </source>
</evidence>
<dbReference type="OrthoDB" id="66881at2759"/>
<evidence type="ECO:0000313" key="9">
    <source>
        <dbReference type="EMBL" id="TKA71341.1"/>
    </source>
</evidence>
<reference evidence="9 10" key="1">
    <citation type="submission" date="2017-03" db="EMBL/GenBank/DDBJ databases">
        <title>Genomes of endolithic fungi from Antarctica.</title>
        <authorList>
            <person name="Coleine C."/>
            <person name="Masonjones S."/>
            <person name="Stajich J.E."/>
        </authorList>
    </citation>
    <scope>NUCLEOTIDE SEQUENCE [LARGE SCALE GENOMIC DNA]</scope>
    <source>
        <strain evidence="9 10">CCFEE 5187</strain>
    </source>
</reference>
<evidence type="ECO:0000256" key="2">
    <source>
        <dbReference type="ARBA" id="ARBA00010139"/>
    </source>
</evidence>
<dbReference type="STRING" id="331657.A0A4U0X613"/>
<dbReference type="Pfam" id="PF07992">
    <property type="entry name" value="Pyr_redox_2"/>
    <property type="match status" value="1"/>
</dbReference>
<keyword evidence="7" id="KW-0503">Monooxygenase</keyword>
<dbReference type="Proteomes" id="UP000308768">
    <property type="component" value="Unassembled WGS sequence"/>
</dbReference>
<evidence type="ECO:0000256" key="3">
    <source>
        <dbReference type="ARBA" id="ARBA00022630"/>
    </source>
</evidence>
<dbReference type="PANTHER" id="PTHR43098:SF3">
    <property type="entry name" value="L-ORNITHINE N(5)-MONOOXYGENASE-RELATED"/>
    <property type="match status" value="1"/>
</dbReference>
<organism evidence="9 10">
    <name type="scientific">Cryomyces minteri</name>
    <dbReference type="NCBI Taxonomy" id="331657"/>
    <lineage>
        <taxon>Eukaryota</taxon>
        <taxon>Fungi</taxon>
        <taxon>Dikarya</taxon>
        <taxon>Ascomycota</taxon>
        <taxon>Pezizomycotina</taxon>
        <taxon>Dothideomycetes</taxon>
        <taxon>Dothideomycetes incertae sedis</taxon>
        <taxon>Cryomyces</taxon>
    </lineage>
</organism>
<comment type="caution">
    <text evidence="9">The sequence shown here is derived from an EMBL/GenBank/DDBJ whole genome shotgun (WGS) entry which is preliminary data.</text>
</comment>
<evidence type="ECO:0000256" key="5">
    <source>
        <dbReference type="ARBA" id="ARBA00022857"/>
    </source>
</evidence>